<accession>A0A2U9CWE5</accession>
<dbReference type="EMBL" id="CP026262">
    <property type="protein sequence ID" value="AWP20219.1"/>
    <property type="molecule type" value="Genomic_DNA"/>
</dbReference>
<evidence type="ECO:0000313" key="2">
    <source>
        <dbReference type="EMBL" id="AWP20219.1"/>
    </source>
</evidence>
<name>A0A2U9CWE5_SCOMX</name>
<sequence>MAVWFVCDGSLIEIPVRSPVDRCAVAPQGATCGNFHRNPPPCSGESQKSTSGDENDKGTRTLTQLGSVVGLIHAPPAPPRAKALIGDGRPERTRRMEPLAPTASSFTYSSQELDLIFPFSALSHGCEGACSDSGSHH</sequence>
<dbReference type="AlphaFoldDB" id="A0A2U9CWE5"/>
<keyword evidence="3" id="KW-1185">Reference proteome</keyword>
<protein>
    <submittedName>
        <fullName evidence="2">Uncharacterized protein</fullName>
    </submittedName>
</protein>
<proteinExistence type="predicted"/>
<dbReference type="Proteomes" id="UP000246464">
    <property type="component" value="Chromosome 20"/>
</dbReference>
<gene>
    <name evidence="2" type="ORF">SMAX5B_000104</name>
</gene>
<organism evidence="2 3">
    <name type="scientific">Scophthalmus maximus</name>
    <name type="common">Turbot</name>
    <name type="synonym">Psetta maxima</name>
    <dbReference type="NCBI Taxonomy" id="52904"/>
    <lineage>
        <taxon>Eukaryota</taxon>
        <taxon>Metazoa</taxon>
        <taxon>Chordata</taxon>
        <taxon>Craniata</taxon>
        <taxon>Vertebrata</taxon>
        <taxon>Euteleostomi</taxon>
        <taxon>Actinopterygii</taxon>
        <taxon>Neopterygii</taxon>
        <taxon>Teleostei</taxon>
        <taxon>Neoteleostei</taxon>
        <taxon>Acanthomorphata</taxon>
        <taxon>Carangaria</taxon>
        <taxon>Pleuronectiformes</taxon>
        <taxon>Pleuronectoidei</taxon>
        <taxon>Scophthalmidae</taxon>
        <taxon>Scophthalmus</taxon>
    </lineage>
</organism>
<feature type="region of interest" description="Disordered" evidence="1">
    <location>
        <begin position="71"/>
        <end position="90"/>
    </location>
</feature>
<evidence type="ECO:0000313" key="3">
    <source>
        <dbReference type="Proteomes" id="UP000246464"/>
    </source>
</evidence>
<feature type="region of interest" description="Disordered" evidence="1">
    <location>
        <begin position="33"/>
        <end position="60"/>
    </location>
</feature>
<evidence type="ECO:0000256" key="1">
    <source>
        <dbReference type="SAM" id="MobiDB-lite"/>
    </source>
</evidence>
<reference evidence="2 3" key="1">
    <citation type="submission" date="2017-12" db="EMBL/GenBank/DDBJ databases">
        <title>Integrating genomic resources of turbot (Scophthalmus maximus) in depth evaluation of genetic and physical mapping variation across individuals.</title>
        <authorList>
            <person name="Martinez P."/>
        </authorList>
    </citation>
    <scope>NUCLEOTIDE SEQUENCE [LARGE SCALE GENOMIC DNA]</scope>
</reference>